<evidence type="ECO:0000313" key="2">
    <source>
        <dbReference type="Proteomes" id="UP001281761"/>
    </source>
</evidence>
<keyword evidence="2" id="KW-1185">Reference proteome</keyword>
<sequence>MTTTHVTIPIAVELVPHLFPEWVANPASLAPDDFSTFISRNDSTHIESIKFLCRPMEPQDLANEGIPRMPDDDLLIEMKKMQKFMKWAARKELVKWPFLQNMLQTPPIYEAIK</sequence>
<accession>A0ABQ9X3N0</accession>
<dbReference type="Proteomes" id="UP001281761">
    <property type="component" value="Unassembled WGS sequence"/>
</dbReference>
<dbReference type="EMBL" id="JARBJD010000234">
    <property type="protein sequence ID" value="KAK2946183.1"/>
    <property type="molecule type" value="Genomic_DNA"/>
</dbReference>
<comment type="caution">
    <text evidence="1">The sequence shown here is derived from an EMBL/GenBank/DDBJ whole genome shotgun (WGS) entry which is preliminary data.</text>
</comment>
<reference evidence="1 2" key="1">
    <citation type="journal article" date="2022" name="bioRxiv">
        <title>Genomics of Preaxostyla Flagellates Illuminates Evolutionary Transitions and the Path Towards Mitochondrial Loss.</title>
        <authorList>
            <person name="Novak L.V.F."/>
            <person name="Treitli S.C."/>
            <person name="Pyrih J."/>
            <person name="Halakuc P."/>
            <person name="Pipaliya S.V."/>
            <person name="Vacek V."/>
            <person name="Brzon O."/>
            <person name="Soukal P."/>
            <person name="Eme L."/>
            <person name="Dacks J.B."/>
            <person name="Karnkowska A."/>
            <person name="Elias M."/>
            <person name="Hampl V."/>
        </authorList>
    </citation>
    <scope>NUCLEOTIDE SEQUENCE [LARGE SCALE GENOMIC DNA]</scope>
    <source>
        <strain evidence="1">NAU3</strain>
        <tissue evidence="1">Gut</tissue>
    </source>
</reference>
<organism evidence="1 2">
    <name type="scientific">Blattamonas nauphoetae</name>
    <dbReference type="NCBI Taxonomy" id="2049346"/>
    <lineage>
        <taxon>Eukaryota</taxon>
        <taxon>Metamonada</taxon>
        <taxon>Preaxostyla</taxon>
        <taxon>Oxymonadida</taxon>
        <taxon>Blattamonas</taxon>
    </lineage>
</organism>
<name>A0ABQ9X3N0_9EUKA</name>
<evidence type="ECO:0000313" key="1">
    <source>
        <dbReference type="EMBL" id="KAK2946183.1"/>
    </source>
</evidence>
<proteinExistence type="predicted"/>
<gene>
    <name evidence="1" type="ORF">BLNAU_18859</name>
</gene>
<protein>
    <submittedName>
        <fullName evidence="1">Uncharacterized protein</fullName>
    </submittedName>
</protein>